<dbReference type="Gene3D" id="1.10.1330.10">
    <property type="entry name" value="Dockerin domain"/>
    <property type="match status" value="1"/>
</dbReference>
<dbReference type="Pfam" id="PF01841">
    <property type="entry name" value="Transglut_core"/>
    <property type="match status" value="1"/>
</dbReference>
<dbReference type="BioCyc" id="RCHA213810:RUM_RS12200-MONOMER"/>
<dbReference type="GeneID" id="83157128"/>
<dbReference type="STRING" id="213810.RUM_18810"/>
<dbReference type="PROSITE" id="PS00018">
    <property type="entry name" value="EF_HAND_1"/>
    <property type="match status" value="1"/>
</dbReference>
<dbReference type="PROSITE" id="PS51766">
    <property type="entry name" value="DOCKERIN"/>
    <property type="match status" value="1"/>
</dbReference>
<dbReference type="InterPro" id="IPR036439">
    <property type="entry name" value="Dockerin_dom_sf"/>
</dbReference>
<dbReference type="HOGENOM" id="CLU_535153_0_0_9"/>
<evidence type="ECO:0000256" key="1">
    <source>
        <dbReference type="SAM" id="SignalP"/>
    </source>
</evidence>
<dbReference type="PANTHER" id="PTHR46333:SF2">
    <property type="entry name" value="CYTOKINESIS PROTEIN 3"/>
    <property type="match status" value="1"/>
</dbReference>
<dbReference type="InterPro" id="IPR038765">
    <property type="entry name" value="Papain-like_cys_pep_sf"/>
</dbReference>
<dbReference type="Pfam" id="PF00404">
    <property type="entry name" value="Dockerin_1"/>
    <property type="match status" value="1"/>
</dbReference>
<dbReference type="InterPro" id="IPR002105">
    <property type="entry name" value="Dockerin_1_rpt"/>
</dbReference>
<dbReference type="Proteomes" id="UP000007054">
    <property type="component" value="Chromosome"/>
</dbReference>
<dbReference type="PATRIC" id="fig|213810.4.peg.1780"/>
<dbReference type="InterPro" id="IPR002931">
    <property type="entry name" value="Transglutaminase-like"/>
</dbReference>
<dbReference type="SUPFAM" id="SSF54001">
    <property type="entry name" value="Cysteine proteinases"/>
    <property type="match status" value="1"/>
</dbReference>
<dbReference type="InterPro" id="IPR018247">
    <property type="entry name" value="EF_Hand_1_Ca_BS"/>
</dbReference>
<feature type="domain" description="Dockerin" evidence="2">
    <location>
        <begin position="438"/>
        <end position="502"/>
    </location>
</feature>
<dbReference type="GO" id="GO:0005737">
    <property type="term" value="C:cytoplasm"/>
    <property type="evidence" value="ECO:0007669"/>
    <property type="project" value="TreeGrafter"/>
</dbReference>
<dbReference type="InterPro" id="IPR052557">
    <property type="entry name" value="CAP/Cytokinesis_protein"/>
</dbReference>
<dbReference type="CDD" id="cd14256">
    <property type="entry name" value="Dockerin_I"/>
    <property type="match status" value="1"/>
</dbReference>
<dbReference type="GO" id="GO:0000272">
    <property type="term" value="P:polysaccharide catabolic process"/>
    <property type="evidence" value="ECO:0007669"/>
    <property type="project" value="InterPro"/>
</dbReference>
<dbReference type="KEGG" id="rch:RUM_18810"/>
<evidence type="ECO:0000313" key="4">
    <source>
        <dbReference type="Proteomes" id="UP000007054"/>
    </source>
</evidence>
<dbReference type="InterPro" id="IPR016134">
    <property type="entry name" value="Dockerin_dom"/>
</dbReference>
<proteinExistence type="predicted"/>
<dbReference type="AlphaFoldDB" id="D4LE81"/>
<dbReference type="EMBL" id="FP929052">
    <property type="protein sequence ID" value="CBL17926.1"/>
    <property type="molecule type" value="Genomic_DNA"/>
</dbReference>
<sequence>MRLTKQFARIAAVGAAACVLNVCMPMQAFGLQTSGVIRVTGFESAKAVDSDSYDAMRQIVTAAWDSMEESADLTKLKIRRDDFKPAMRQLMMDTPAYFFVEHSYQFSYSSSSGCITKVYFTYNCTEDEVVQKRAEYDDAKQAILNQVDPEWSDVEKALFLHDTIVATTSYDLTYSNYDAYDVLVSHEAVCQGYALAYMDLMREAGVDCYYLASDELNHAWNMVEIDGSYYHVDATWDDPTPDQLGYVRHKNFLCTDEEIRALEHDASDWQVTGFDAPPEASDTRFVDSFWDESVAPIVPINGNWATVLYDSANYEGKLNLYRYNSEDHTAEETLCTTIDEKWYVSGNAGSYWLNVYSGLGTWEGRLYYGTANTIYSILPDGTDKQAFYTLTEQEADQGSIYGITVDNTGYLRYSINEKPNTEGVIYGIQLEQTNPPTPDPVLGDLDGDRQVSVADMVLLRRYLIGKPDLTEDAAVTADLNADNKINAIDLVLLKNILLNQEA</sequence>
<name>D4LE81_RUMC1</name>
<dbReference type="SUPFAM" id="SSF63446">
    <property type="entry name" value="Type I dockerin domain"/>
    <property type="match status" value="1"/>
</dbReference>
<feature type="signal peptide" evidence="1">
    <location>
        <begin position="1"/>
        <end position="28"/>
    </location>
</feature>
<gene>
    <name evidence="3" type="ordered locus">RUM_18810</name>
</gene>
<evidence type="ECO:0000259" key="2">
    <source>
        <dbReference type="PROSITE" id="PS51766"/>
    </source>
</evidence>
<reference evidence="3" key="2">
    <citation type="submission" date="2010-03" db="EMBL/GenBank/DDBJ databases">
        <authorList>
            <person name="Pajon A."/>
        </authorList>
    </citation>
    <scope>NUCLEOTIDE SEQUENCE</scope>
    <source>
        <strain evidence="3">Type strain: 18P13</strain>
    </source>
</reference>
<dbReference type="PANTHER" id="PTHR46333">
    <property type="entry name" value="CYTOKINESIS PROTEIN 3"/>
    <property type="match status" value="1"/>
</dbReference>
<protein>
    <submittedName>
        <fullName evidence="3">Transglutaminase-like superfamily</fullName>
    </submittedName>
</protein>
<accession>D4LE81</accession>
<feature type="chain" id="PRO_5003061373" evidence="1">
    <location>
        <begin position="29"/>
        <end position="502"/>
    </location>
</feature>
<keyword evidence="4" id="KW-1185">Reference proteome</keyword>
<dbReference type="GO" id="GO:0004553">
    <property type="term" value="F:hydrolase activity, hydrolyzing O-glycosyl compounds"/>
    <property type="evidence" value="ECO:0007669"/>
    <property type="project" value="InterPro"/>
</dbReference>
<dbReference type="Gene3D" id="3.10.620.30">
    <property type="match status" value="1"/>
</dbReference>
<organism evidence="3 4">
    <name type="scientific">Ruminococcus champanellensis (strain DSM 18848 / JCM 17042 / KCTC 15320 / 18P13)</name>
    <dbReference type="NCBI Taxonomy" id="213810"/>
    <lineage>
        <taxon>Bacteria</taxon>
        <taxon>Bacillati</taxon>
        <taxon>Bacillota</taxon>
        <taxon>Clostridia</taxon>
        <taxon>Eubacteriales</taxon>
        <taxon>Oscillospiraceae</taxon>
        <taxon>Ruminococcus</taxon>
    </lineage>
</organism>
<reference evidence="3" key="1">
    <citation type="submission" date="2010-03" db="EMBL/GenBank/DDBJ databases">
        <title>The genome sequence of Ruminococcus sp. 18P13.</title>
        <authorList>
            <consortium name="metaHIT consortium -- http://www.metahit.eu/"/>
            <person name="Pajon A."/>
            <person name="Turner K."/>
            <person name="Parkhill J."/>
            <person name="Bernalier A."/>
        </authorList>
    </citation>
    <scope>NUCLEOTIDE SEQUENCE [LARGE SCALE GENOMIC DNA]</scope>
    <source>
        <strain evidence="3">Type strain: 18P13</strain>
    </source>
</reference>
<evidence type="ECO:0000313" key="3">
    <source>
        <dbReference type="EMBL" id="CBL17926.1"/>
    </source>
</evidence>
<dbReference type="RefSeq" id="WP_015558832.1">
    <property type="nucleotide sequence ID" value="NC_021039.1"/>
</dbReference>
<keyword evidence="1" id="KW-0732">Signal</keyword>